<name>A0ABX2FI33_9PSEU</name>
<dbReference type="Pfam" id="PF18167">
    <property type="entry name" value="Sa_NUDIX"/>
    <property type="match status" value="1"/>
</dbReference>
<evidence type="ECO:0000313" key="4">
    <source>
        <dbReference type="Proteomes" id="UP000763557"/>
    </source>
</evidence>
<feature type="domain" description="CD-NTase-associated protein 16 NUDIX" evidence="2">
    <location>
        <begin position="47"/>
        <end position="204"/>
    </location>
</feature>
<keyword evidence="1" id="KW-1133">Transmembrane helix</keyword>
<dbReference type="Proteomes" id="UP000763557">
    <property type="component" value="Unassembled WGS sequence"/>
</dbReference>
<reference evidence="3 4" key="1">
    <citation type="submission" date="2020-01" db="EMBL/GenBank/DDBJ databases">
        <title>Kibdelosporangium persica a novel Actinomycetes from a hot desert in Iran.</title>
        <authorList>
            <person name="Safaei N."/>
            <person name="Zaburannyi N."/>
            <person name="Mueller R."/>
            <person name="Wink J."/>
        </authorList>
    </citation>
    <scope>NUCLEOTIDE SEQUENCE [LARGE SCALE GENOMIC DNA]</scope>
    <source>
        <strain evidence="3 4">4NS15</strain>
    </source>
</reference>
<gene>
    <name evidence="3" type="ORF">GC106_83540</name>
</gene>
<sequence>MKTAIADGSSEVTVVVEIVAGLITSAMTATAAVVWRYRVRMLAQPRRVRVSFSALLRIRDDDRYVLFHAINRPGSYGPPGGAYKYLSDGEAQLERLGFKDEPKPTGLIDHMRHDLRGFVDSRSVKKFIRWFDSGTGRESATECLRRELAEELAEVGHPELIDHVASLEFTPLRVVQTGPRQEPGTDYLHLRRFEVYDIAVAPTGAAAQFKQRLLELAEDPTTHLIVGVGATDIEYGRCTAGLIGGQAAFLIGTKRRHPPIPAVR</sequence>
<keyword evidence="1" id="KW-0812">Transmembrane</keyword>
<keyword evidence="3" id="KW-0378">Hydrolase</keyword>
<dbReference type="InterPro" id="IPR040829">
    <property type="entry name" value="Cap16_NUDIX"/>
</dbReference>
<comment type="caution">
    <text evidence="3">The sequence shown here is derived from an EMBL/GenBank/DDBJ whole genome shotgun (WGS) entry which is preliminary data.</text>
</comment>
<organism evidence="3 4">
    <name type="scientific">Kibdelosporangium persicum</name>
    <dbReference type="NCBI Taxonomy" id="2698649"/>
    <lineage>
        <taxon>Bacteria</taxon>
        <taxon>Bacillati</taxon>
        <taxon>Actinomycetota</taxon>
        <taxon>Actinomycetes</taxon>
        <taxon>Pseudonocardiales</taxon>
        <taxon>Pseudonocardiaceae</taxon>
        <taxon>Kibdelosporangium</taxon>
    </lineage>
</organism>
<evidence type="ECO:0000256" key="1">
    <source>
        <dbReference type="SAM" id="Phobius"/>
    </source>
</evidence>
<proteinExistence type="predicted"/>
<dbReference type="GO" id="GO:0016787">
    <property type="term" value="F:hydrolase activity"/>
    <property type="evidence" value="ECO:0007669"/>
    <property type="project" value="UniProtKB-KW"/>
</dbReference>
<keyword evidence="1" id="KW-0472">Membrane</keyword>
<accession>A0ABX2FI33</accession>
<protein>
    <submittedName>
        <fullName evidence="3">Nudix hydrolase domain-containing protein</fullName>
    </submittedName>
</protein>
<feature type="transmembrane region" description="Helical" evidence="1">
    <location>
        <begin position="12"/>
        <end position="37"/>
    </location>
</feature>
<evidence type="ECO:0000259" key="2">
    <source>
        <dbReference type="Pfam" id="PF18167"/>
    </source>
</evidence>
<dbReference type="EMBL" id="JAAATY010000051">
    <property type="protein sequence ID" value="NRN71079.1"/>
    <property type="molecule type" value="Genomic_DNA"/>
</dbReference>
<keyword evidence="4" id="KW-1185">Reference proteome</keyword>
<evidence type="ECO:0000313" key="3">
    <source>
        <dbReference type="EMBL" id="NRN71079.1"/>
    </source>
</evidence>